<organism evidence="3 4">
    <name type="scientific">Shinella curvata</name>
    <dbReference type="NCBI Taxonomy" id="1817964"/>
    <lineage>
        <taxon>Bacteria</taxon>
        <taxon>Pseudomonadati</taxon>
        <taxon>Pseudomonadota</taxon>
        <taxon>Alphaproteobacteria</taxon>
        <taxon>Hyphomicrobiales</taxon>
        <taxon>Rhizobiaceae</taxon>
        <taxon>Shinella</taxon>
    </lineage>
</organism>
<evidence type="ECO:0000256" key="2">
    <source>
        <dbReference type="SAM" id="SignalP"/>
    </source>
</evidence>
<keyword evidence="1" id="KW-0812">Transmembrane</keyword>
<keyword evidence="1" id="KW-1133">Transmembrane helix</keyword>
<comment type="caution">
    <text evidence="3">The sequence shown here is derived from an EMBL/GenBank/DDBJ whole genome shotgun (WGS) entry which is preliminary data.</text>
</comment>
<dbReference type="InterPro" id="IPR024572">
    <property type="entry name" value="RcnB"/>
</dbReference>
<feature type="transmembrane region" description="Helical" evidence="1">
    <location>
        <begin position="89"/>
        <end position="106"/>
    </location>
</feature>
<dbReference type="Pfam" id="PF11776">
    <property type="entry name" value="RcnB"/>
    <property type="match status" value="1"/>
</dbReference>
<dbReference type="Proteomes" id="UP001177080">
    <property type="component" value="Unassembled WGS sequence"/>
</dbReference>
<keyword evidence="4" id="KW-1185">Reference proteome</keyword>
<dbReference type="Gene3D" id="3.10.450.160">
    <property type="entry name" value="inner membrane protein cigr"/>
    <property type="match status" value="1"/>
</dbReference>
<name>A0ABT8XAR9_9HYPH</name>
<dbReference type="RefSeq" id="WP_244758775.1">
    <property type="nucleotide sequence ID" value="NZ_JALJCJ010000001.1"/>
</dbReference>
<feature type="signal peptide" evidence="2">
    <location>
        <begin position="1"/>
        <end position="24"/>
    </location>
</feature>
<protein>
    <submittedName>
        <fullName evidence="3">RcnB family protein</fullName>
    </submittedName>
</protein>
<feature type="chain" id="PRO_5047021137" evidence="2">
    <location>
        <begin position="25"/>
        <end position="107"/>
    </location>
</feature>
<evidence type="ECO:0000313" key="4">
    <source>
        <dbReference type="Proteomes" id="UP001177080"/>
    </source>
</evidence>
<gene>
    <name evidence="3" type="ORF">GB928_004060</name>
</gene>
<proteinExistence type="predicted"/>
<evidence type="ECO:0000313" key="3">
    <source>
        <dbReference type="EMBL" id="MDO6120350.1"/>
    </source>
</evidence>
<reference evidence="3" key="1">
    <citation type="submission" date="2022-04" db="EMBL/GenBank/DDBJ databases">
        <title>Shinella lacus sp. nov., a novel member of the genus Shinella from water.</title>
        <authorList>
            <person name="Deng Y."/>
        </authorList>
    </citation>
    <scope>NUCLEOTIDE SEQUENCE</scope>
    <source>
        <strain evidence="3">JCM 31239</strain>
    </source>
</reference>
<sequence>MKYITRTLLAAVALSFAAMPMAQAQQLYGHDRKPGHSYTVKKKVVTTRHTWRKGERYSNWKGRPAVRDYHRHGLHRPARGQQWVKVDNSYLLMSVATGLILGVAAAR</sequence>
<keyword evidence="1" id="KW-0472">Membrane</keyword>
<evidence type="ECO:0000256" key="1">
    <source>
        <dbReference type="SAM" id="Phobius"/>
    </source>
</evidence>
<keyword evidence="2" id="KW-0732">Signal</keyword>
<accession>A0ABT8XAR9</accession>
<dbReference type="EMBL" id="WHSC02000001">
    <property type="protein sequence ID" value="MDO6120350.1"/>
    <property type="molecule type" value="Genomic_DNA"/>
</dbReference>